<evidence type="ECO:0000259" key="2">
    <source>
        <dbReference type="Pfam" id="PF00535"/>
    </source>
</evidence>
<dbReference type="PANTHER" id="PTHR22916">
    <property type="entry name" value="GLYCOSYLTRANSFERASE"/>
    <property type="match status" value="1"/>
</dbReference>
<name>A0A511W6P2_9BACI</name>
<dbReference type="CDD" id="cd00761">
    <property type="entry name" value="Glyco_tranf_GTA_type"/>
    <property type="match status" value="1"/>
</dbReference>
<gene>
    <name evidence="3" type="ORF">AHA02nite_24430</name>
</gene>
<proteinExistence type="inferred from homology"/>
<evidence type="ECO:0000313" key="4">
    <source>
        <dbReference type="Proteomes" id="UP000321440"/>
    </source>
</evidence>
<dbReference type="EMBL" id="BJYA01000017">
    <property type="protein sequence ID" value="GEN46667.1"/>
    <property type="molecule type" value="Genomic_DNA"/>
</dbReference>
<dbReference type="AlphaFoldDB" id="A0A511W6P2"/>
<dbReference type="InterPro" id="IPR001173">
    <property type="entry name" value="Glyco_trans_2-like"/>
</dbReference>
<protein>
    <recommendedName>
        <fullName evidence="2">Glycosyltransferase 2-like domain-containing protein</fullName>
    </recommendedName>
</protein>
<reference evidence="3 4" key="1">
    <citation type="submission" date="2019-07" db="EMBL/GenBank/DDBJ databases">
        <title>Whole genome shotgun sequence of Alkalibacillus haloalkaliphilus NBRC 103110.</title>
        <authorList>
            <person name="Hosoyama A."/>
            <person name="Uohara A."/>
            <person name="Ohji S."/>
            <person name="Ichikawa N."/>
        </authorList>
    </citation>
    <scope>NUCLEOTIDE SEQUENCE [LARGE SCALE GENOMIC DNA]</scope>
    <source>
        <strain evidence="3 4">NBRC 103110</strain>
    </source>
</reference>
<dbReference type="Pfam" id="PF00535">
    <property type="entry name" value="Glycos_transf_2"/>
    <property type="match status" value="1"/>
</dbReference>
<feature type="domain" description="Glycosyltransferase 2-like" evidence="2">
    <location>
        <begin position="4"/>
        <end position="134"/>
    </location>
</feature>
<comment type="caution">
    <text evidence="3">The sequence shown here is derived from an EMBL/GenBank/DDBJ whole genome shotgun (WGS) entry which is preliminary data.</text>
</comment>
<dbReference type="InterPro" id="IPR029044">
    <property type="entry name" value="Nucleotide-diphossugar_trans"/>
</dbReference>
<evidence type="ECO:0000313" key="3">
    <source>
        <dbReference type="EMBL" id="GEN46667.1"/>
    </source>
</evidence>
<accession>A0A511W6P2</accession>
<organism evidence="3 4">
    <name type="scientific">Alkalibacillus haloalkaliphilus</name>
    <dbReference type="NCBI Taxonomy" id="94136"/>
    <lineage>
        <taxon>Bacteria</taxon>
        <taxon>Bacillati</taxon>
        <taxon>Bacillota</taxon>
        <taxon>Bacilli</taxon>
        <taxon>Bacillales</taxon>
        <taxon>Bacillaceae</taxon>
        <taxon>Alkalibacillus</taxon>
    </lineage>
</organism>
<comment type="similarity">
    <text evidence="1">Belongs to the glycosyltransferase 2 family.</text>
</comment>
<sequence>MLVTICTPTFNRAYTLPRLYNSLLDQSDKRFEWIIIDDGSTDDTKDLVRSWIEEKKLNIMYFRQENSGKHVALNKGMASAKGLLFTCLDSDDWLYENAIEKVNEKWLESADNSVAGIIALDSYENGEIIGSQLPCDLKQANWIDLIYKFSMRGDKAYFFVTEVIKSYPFPANLENKHMPPSYQYYLISNDYDLLMLNEPLKYVEYLDDGISKKRYEKYIVAADNFSEYRYEIHNLIPSLKRRIINLIHFNATQLLGKKKFVFQSKRSNVLRILTKPAGILLAVFIKVANKIKNN</sequence>
<keyword evidence="4" id="KW-1185">Reference proteome</keyword>
<dbReference type="RefSeq" id="WP_170236095.1">
    <property type="nucleotide sequence ID" value="NZ_BJYA01000017.1"/>
</dbReference>
<evidence type="ECO:0000256" key="1">
    <source>
        <dbReference type="ARBA" id="ARBA00006739"/>
    </source>
</evidence>
<dbReference type="Proteomes" id="UP000321440">
    <property type="component" value="Unassembled WGS sequence"/>
</dbReference>
<dbReference type="Gene3D" id="3.90.550.10">
    <property type="entry name" value="Spore Coat Polysaccharide Biosynthesis Protein SpsA, Chain A"/>
    <property type="match status" value="1"/>
</dbReference>
<dbReference type="PANTHER" id="PTHR22916:SF3">
    <property type="entry name" value="UDP-GLCNAC:BETAGAL BETA-1,3-N-ACETYLGLUCOSAMINYLTRANSFERASE-LIKE PROTEIN 1"/>
    <property type="match status" value="1"/>
</dbReference>
<dbReference type="GO" id="GO:0016758">
    <property type="term" value="F:hexosyltransferase activity"/>
    <property type="evidence" value="ECO:0007669"/>
    <property type="project" value="UniProtKB-ARBA"/>
</dbReference>
<dbReference type="SUPFAM" id="SSF53448">
    <property type="entry name" value="Nucleotide-diphospho-sugar transferases"/>
    <property type="match status" value="1"/>
</dbReference>